<feature type="compositionally biased region" description="Pro residues" evidence="1">
    <location>
        <begin position="270"/>
        <end position="288"/>
    </location>
</feature>
<dbReference type="Proteomes" id="UP001374584">
    <property type="component" value="Unassembled WGS sequence"/>
</dbReference>
<dbReference type="PANTHER" id="PTHR12585">
    <property type="entry name" value="SCC1 / RAD21 FAMILY MEMBER"/>
    <property type="match status" value="1"/>
</dbReference>
<comment type="caution">
    <text evidence="3">The sequence shown here is derived from an EMBL/GenBank/DDBJ whole genome shotgun (WGS) entry which is preliminary data.</text>
</comment>
<feature type="region of interest" description="Disordered" evidence="1">
    <location>
        <begin position="270"/>
        <end position="311"/>
    </location>
</feature>
<gene>
    <name evidence="3" type="ORF">VNO80_05903</name>
</gene>
<dbReference type="InterPro" id="IPR039781">
    <property type="entry name" value="Rad21/Rec8-like"/>
</dbReference>
<organism evidence="3 4">
    <name type="scientific">Phaseolus coccineus</name>
    <name type="common">Scarlet runner bean</name>
    <name type="synonym">Phaseolus multiflorus</name>
    <dbReference type="NCBI Taxonomy" id="3886"/>
    <lineage>
        <taxon>Eukaryota</taxon>
        <taxon>Viridiplantae</taxon>
        <taxon>Streptophyta</taxon>
        <taxon>Embryophyta</taxon>
        <taxon>Tracheophyta</taxon>
        <taxon>Spermatophyta</taxon>
        <taxon>Magnoliopsida</taxon>
        <taxon>eudicotyledons</taxon>
        <taxon>Gunneridae</taxon>
        <taxon>Pentapetalae</taxon>
        <taxon>rosids</taxon>
        <taxon>fabids</taxon>
        <taxon>Fabales</taxon>
        <taxon>Fabaceae</taxon>
        <taxon>Papilionoideae</taxon>
        <taxon>50 kb inversion clade</taxon>
        <taxon>NPAAA clade</taxon>
        <taxon>indigoferoid/millettioid clade</taxon>
        <taxon>Phaseoleae</taxon>
        <taxon>Phaseolus</taxon>
    </lineage>
</organism>
<accession>A0AAN9NGS3</accession>
<dbReference type="PANTHER" id="PTHR12585:SF64">
    <property type="entry name" value="SISTER CHROMATID COHESION 1 PROTEIN 1"/>
    <property type="match status" value="1"/>
</dbReference>
<dbReference type="SUPFAM" id="SSF46785">
    <property type="entry name" value="Winged helix' DNA-binding domain"/>
    <property type="match status" value="1"/>
</dbReference>
<dbReference type="GO" id="GO:0051754">
    <property type="term" value="P:meiotic sister chromatid cohesion, centromeric"/>
    <property type="evidence" value="ECO:0007669"/>
    <property type="project" value="TreeGrafter"/>
</dbReference>
<keyword evidence="4" id="KW-1185">Reference proteome</keyword>
<evidence type="ECO:0000259" key="2">
    <source>
        <dbReference type="Pfam" id="PF04824"/>
    </source>
</evidence>
<name>A0AAN9NGS3_PHACN</name>
<dbReference type="InterPro" id="IPR006909">
    <property type="entry name" value="Rad21/Rec8_C_eu"/>
</dbReference>
<dbReference type="GO" id="GO:0003682">
    <property type="term" value="F:chromatin binding"/>
    <property type="evidence" value="ECO:0007669"/>
    <property type="project" value="TreeGrafter"/>
</dbReference>
<dbReference type="GO" id="GO:0008278">
    <property type="term" value="C:cohesin complex"/>
    <property type="evidence" value="ECO:0007669"/>
    <property type="project" value="InterPro"/>
</dbReference>
<evidence type="ECO:0000313" key="3">
    <source>
        <dbReference type="EMBL" id="KAK7372522.1"/>
    </source>
</evidence>
<reference evidence="3 4" key="1">
    <citation type="submission" date="2024-01" db="EMBL/GenBank/DDBJ databases">
        <title>The genomes of 5 underutilized Papilionoideae crops provide insights into root nodulation and disease resistanc.</title>
        <authorList>
            <person name="Jiang F."/>
        </authorList>
    </citation>
    <scope>NUCLEOTIDE SEQUENCE [LARGE SCALE GENOMIC DNA]</scope>
    <source>
        <strain evidence="3">JINMINGXINNONG_FW02</strain>
        <tissue evidence="3">Leaves</tissue>
    </source>
</reference>
<dbReference type="InterPro" id="IPR023093">
    <property type="entry name" value="ScpA-like_C"/>
</dbReference>
<dbReference type="Gene3D" id="1.10.10.580">
    <property type="entry name" value="Structural maintenance of chromosome 1. Chain E"/>
    <property type="match status" value="1"/>
</dbReference>
<proteinExistence type="predicted"/>
<evidence type="ECO:0000313" key="4">
    <source>
        <dbReference type="Proteomes" id="UP001374584"/>
    </source>
</evidence>
<dbReference type="InterPro" id="IPR036390">
    <property type="entry name" value="WH_DNA-bd_sf"/>
</dbReference>
<dbReference type="Pfam" id="PF04824">
    <property type="entry name" value="Rad21_Rec8"/>
    <property type="match status" value="1"/>
</dbReference>
<protein>
    <recommendedName>
        <fullName evidence="2">Rad21/Rec8-like protein C-terminal eukaryotic domain-containing protein</fullName>
    </recommendedName>
</protein>
<evidence type="ECO:0000256" key="1">
    <source>
        <dbReference type="SAM" id="MobiDB-lite"/>
    </source>
</evidence>
<dbReference type="EMBL" id="JAYMYR010000003">
    <property type="protein sequence ID" value="KAK7372522.1"/>
    <property type="molecule type" value="Genomic_DNA"/>
</dbReference>
<dbReference type="AlphaFoldDB" id="A0AAN9NGS3"/>
<sequence>MFHPLRLLDPRKPLGKACEEIMNTPLPIPLRFSAILLGDLSFSLVDPMLSSVSISISVYSYKCSISPRLCLMVVVFLSEGVTILYKNKVNDFYDDAKLIRKTLLNTKTAPRINARKEDISLTEFDETNMTDTDESFQFSNTYTTFQEFQLDAYFPVSLSSEDVTREDPSSEFNHHQADIATITLNTFENNADENNARWQRFDDEGQMDITLENEVLLNEEERTRVSAGGSFLEVRCNREKRTSKKLPPALTGDIFAPLFDIRIKKSIPPIQPIQSIPPIPPIQHPPQPSLSSPQGVHNGDFDSSLDQDPPMKKQRTNILMDAPTAIHEIASNSISELLVETEITETQVNINHPSDNRTNSAQALLKAHFDEPGAPSEESLWNLIAGVTRTRASQIFYQICDLALRGELDVKQEEPYGDIVLSKKR</sequence>
<feature type="domain" description="Rad21/Rec8-like protein C-terminal eukaryotic" evidence="2">
    <location>
        <begin position="378"/>
        <end position="424"/>
    </location>
</feature>